<name>A0A9K3GFE6_9EUKA</name>
<proteinExistence type="predicted"/>
<gene>
    <name evidence="1" type="ORF">KIPB_002956</name>
</gene>
<protein>
    <submittedName>
        <fullName evidence="1">Uncharacterized protein</fullName>
    </submittedName>
</protein>
<dbReference type="AlphaFoldDB" id="A0A9K3GFE6"/>
<keyword evidence="2" id="KW-1185">Reference proteome</keyword>
<organism evidence="1 2">
    <name type="scientific">Kipferlia bialata</name>
    <dbReference type="NCBI Taxonomy" id="797122"/>
    <lineage>
        <taxon>Eukaryota</taxon>
        <taxon>Metamonada</taxon>
        <taxon>Carpediemonas-like organisms</taxon>
        <taxon>Kipferlia</taxon>
    </lineage>
</organism>
<sequence length="151" mass="17878">MSGIPKPSRSVSAFLRLVVKYEKRRARLEEVKKQTKGSHHPDVAVRLWNADRRLRGMRRQIARDRRILDRDISTTFETPERERLWLRQLEEKCYSFAQGRQSHMMDLKYNGVITVWRETDLVPPILYVGVDLDRLDACLDTYCEDMGINEL</sequence>
<evidence type="ECO:0000313" key="1">
    <source>
        <dbReference type="EMBL" id="GIQ81914.1"/>
    </source>
</evidence>
<comment type="caution">
    <text evidence="1">The sequence shown here is derived from an EMBL/GenBank/DDBJ whole genome shotgun (WGS) entry which is preliminary data.</text>
</comment>
<reference evidence="1 2" key="1">
    <citation type="journal article" date="2018" name="PLoS ONE">
        <title>The draft genome of Kipferlia bialata reveals reductive genome evolution in fornicate parasites.</title>
        <authorList>
            <person name="Tanifuji G."/>
            <person name="Takabayashi S."/>
            <person name="Kume K."/>
            <person name="Takagi M."/>
            <person name="Nakayama T."/>
            <person name="Kamikawa R."/>
            <person name="Inagaki Y."/>
            <person name="Hashimoto T."/>
        </authorList>
    </citation>
    <scope>NUCLEOTIDE SEQUENCE [LARGE SCALE GENOMIC DNA]</scope>
    <source>
        <strain evidence="1">NY0173</strain>
    </source>
</reference>
<evidence type="ECO:0000313" key="2">
    <source>
        <dbReference type="Proteomes" id="UP000265618"/>
    </source>
</evidence>
<dbReference type="Proteomes" id="UP000265618">
    <property type="component" value="Unassembled WGS sequence"/>
</dbReference>
<dbReference type="EMBL" id="BDIP01000532">
    <property type="protein sequence ID" value="GIQ81914.1"/>
    <property type="molecule type" value="Genomic_DNA"/>
</dbReference>
<accession>A0A9K3GFE6</accession>